<evidence type="ECO:0000256" key="3">
    <source>
        <dbReference type="ARBA" id="ARBA00023242"/>
    </source>
</evidence>
<evidence type="ECO:0000256" key="2">
    <source>
        <dbReference type="ARBA" id="ARBA00022694"/>
    </source>
</evidence>
<feature type="region of interest" description="Disordered" evidence="4">
    <location>
        <begin position="818"/>
        <end position="844"/>
    </location>
</feature>
<feature type="domain" description="POPLD" evidence="6">
    <location>
        <begin position="595"/>
        <end position="700"/>
    </location>
</feature>
<dbReference type="GO" id="GO:0005655">
    <property type="term" value="C:nucleolar ribonuclease P complex"/>
    <property type="evidence" value="ECO:0007669"/>
    <property type="project" value="InterPro"/>
</dbReference>
<feature type="domain" description="POP1 C-terminal" evidence="7">
    <location>
        <begin position="782"/>
        <end position="957"/>
    </location>
</feature>
<gene>
    <name evidence="8" type="ORF">EV356DRAFT_527067</name>
</gene>
<dbReference type="GO" id="GO:0000172">
    <property type="term" value="C:ribonuclease MRP complex"/>
    <property type="evidence" value="ECO:0007669"/>
    <property type="project" value="InterPro"/>
</dbReference>
<evidence type="ECO:0000259" key="5">
    <source>
        <dbReference type="Pfam" id="PF06978"/>
    </source>
</evidence>
<evidence type="ECO:0000259" key="7">
    <source>
        <dbReference type="Pfam" id="PF22770"/>
    </source>
</evidence>
<name>A0A6A6HIK1_VIRVR</name>
<feature type="compositionally biased region" description="Basic and acidic residues" evidence="4">
    <location>
        <begin position="190"/>
        <end position="202"/>
    </location>
</feature>
<feature type="region of interest" description="Disordered" evidence="4">
    <location>
        <begin position="190"/>
        <end position="229"/>
    </location>
</feature>
<comment type="subcellular location">
    <subcellularLocation>
        <location evidence="1">Nucleus</location>
    </subcellularLocation>
</comment>
<dbReference type="Pfam" id="PF06978">
    <property type="entry name" value="POP1_N"/>
    <property type="match status" value="1"/>
</dbReference>
<feature type="compositionally biased region" description="Basic and acidic residues" evidence="4">
    <location>
        <begin position="215"/>
        <end position="229"/>
    </location>
</feature>
<evidence type="ECO:0000259" key="6">
    <source>
        <dbReference type="Pfam" id="PF08170"/>
    </source>
</evidence>
<dbReference type="Pfam" id="PF08170">
    <property type="entry name" value="POPLD"/>
    <property type="match status" value="1"/>
</dbReference>
<reference evidence="8" key="1">
    <citation type="journal article" date="2020" name="Stud. Mycol.">
        <title>101 Dothideomycetes genomes: a test case for predicting lifestyles and emergence of pathogens.</title>
        <authorList>
            <person name="Haridas S."/>
            <person name="Albert R."/>
            <person name="Binder M."/>
            <person name="Bloem J."/>
            <person name="Labutti K."/>
            <person name="Salamov A."/>
            <person name="Andreopoulos B."/>
            <person name="Baker S."/>
            <person name="Barry K."/>
            <person name="Bills G."/>
            <person name="Bluhm B."/>
            <person name="Cannon C."/>
            <person name="Castanera R."/>
            <person name="Culley D."/>
            <person name="Daum C."/>
            <person name="Ezra D."/>
            <person name="Gonzalez J."/>
            <person name="Henrissat B."/>
            <person name="Kuo A."/>
            <person name="Liang C."/>
            <person name="Lipzen A."/>
            <person name="Lutzoni F."/>
            <person name="Magnuson J."/>
            <person name="Mondo S."/>
            <person name="Nolan M."/>
            <person name="Ohm R."/>
            <person name="Pangilinan J."/>
            <person name="Park H.-J."/>
            <person name="Ramirez L."/>
            <person name="Alfaro M."/>
            <person name="Sun H."/>
            <person name="Tritt A."/>
            <person name="Yoshinaga Y."/>
            <person name="Zwiers L.-H."/>
            <person name="Turgeon B."/>
            <person name="Goodwin S."/>
            <person name="Spatafora J."/>
            <person name="Crous P."/>
            <person name="Grigoriev I."/>
        </authorList>
    </citation>
    <scope>NUCLEOTIDE SEQUENCE</scope>
    <source>
        <strain evidence="8">Tuck. ex Michener</strain>
    </source>
</reference>
<dbReference type="InterPro" id="IPR039182">
    <property type="entry name" value="Pop1"/>
</dbReference>
<evidence type="ECO:0000256" key="4">
    <source>
        <dbReference type="SAM" id="MobiDB-lite"/>
    </source>
</evidence>
<dbReference type="InterPro" id="IPR012590">
    <property type="entry name" value="POPLD_dom"/>
</dbReference>
<protein>
    <submittedName>
        <fullName evidence="8">POPLD-domain-containing protein</fullName>
    </submittedName>
</protein>
<dbReference type="OrthoDB" id="442863at2759"/>
<dbReference type="PANTHER" id="PTHR22731:SF3">
    <property type="entry name" value="RIBONUCLEASES P_MRP PROTEIN SUBUNIT POP1"/>
    <property type="match status" value="1"/>
</dbReference>
<sequence length="958" mass="108284">MGLGNLITGPYLIIERTIRRALSACLYFVVVAHEILYSTLESYRGTHSAFQRLPLTMQGGIAILMRLGRSTSRQQKYAKIRDARQIAVQTSTKAFSNGELDLDKFVKAREYEIKALEDALLRSKRSLSARAFQGVPREMRRRTASHDAKKVPKRLRDRAKKEMEEDNTPTRKRQFTAKVRLRLETAKKLREIRQGVTKKNEPQAKLTQRPNGKGEGNDKQVKDTKVKKNKLLEPPKPQSLFRKRQIYKTWLPTHLYHTKRAHMTVPKEPLWRFALPLTPTNKSYRVTHRASGQRGAMAWDTSYVSTIGLEGPEKSIHGLLKALGVGADSEGADIWANRGQRWLRGTRSWTGWLFEREGFPHRPIGPAMIVWHLQLEQASDIVMGGTEQPPQRKKYKRKVLIRVHPSAFLQLWEEVLRLAKVQKPMVMVEDLRFEFGSIEVTGPASTEALLATLWPSQTADNDSDEADNPSKVWTTIGPITSPASTPLGALLAFEIQDPRLHFPTPKSGPTPQDPTSQFRALSLLSSWPPDRTQVPPDIFLRTARLKSQRELPSQKAISRRKSLATPGSYPDPKLTDPRIPIMLLANRAPSRSQGSWTLLLPWKCIQPVWYCLLHVPLSTGGSVRFGGQREVQQAAFECGEPWFPGDFPGTRAGWEWEERERKRRKEEWDRKPKGKRVEWASVDLGKGRKGEVGIGWGCDWERLFYGPTKVGQNDERQREQQNLANGASDTRVLPAKENEQGVDEEEEHEKTPKHPKLFQLRSSIAHSILTSGSPNQDLLVGALITIKLSFISRGVTSPCSRIYRLPTEDPSLREQWLSLLPDPNSSKTRNKRNRRGPAPLAKDAAQSAVQQRLARILFEPMPVNPGSKEYPVVPEEKDLMGFVTSGNFNLGEGQVTGIGSLLLSKLVASQDPLGRRQDEHRKEGKGAWKGSEVMKEDRLCIVREAGLGFGRLAVWDIC</sequence>
<keyword evidence="2" id="KW-0819">tRNA processing</keyword>
<evidence type="ECO:0000256" key="1">
    <source>
        <dbReference type="ARBA" id="ARBA00004123"/>
    </source>
</evidence>
<dbReference type="InterPro" id="IPR055079">
    <property type="entry name" value="POP1_C"/>
</dbReference>
<feature type="region of interest" description="Disordered" evidence="4">
    <location>
        <begin position="133"/>
        <end position="173"/>
    </location>
</feature>
<dbReference type="AlphaFoldDB" id="A0A6A6HIK1"/>
<dbReference type="Proteomes" id="UP000800092">
    <property type="component" value="Unassembled WGS sequence"/>
</dbReference>
<dbReference type="Pfam" id="PF22770">
    <property type="entry name" value="POP1_C"/>
    <property type="match status" value="1"/>
</dbReference>
<dbReference type="EMBL" id="ML991778">
    <property type="protein sequence ID" value="KAF2237857.1"/>
    <property type="molecule type" value="Genomic_DNA"/>
</dbReference>
<feature type="region of interest" description="Disordered" evidence="4">
    <location>
        <begin position="723"/>
        <end position="755"/>
    </location>
</feature>
<proteinExistence type="predicted"/>
<dbReference type="PANTHER" id="PTHR22731">
    <property type="entry name" value="RIBONUCLEASES P/MRP PROTEIN SUBUNIT POP1"/>
    <property type="match status" value="1"/>
</dbReference>
<dbReference type="GO" id="GO:0001682">
    <property type="term" value="P:tRNA 5'-leader removal"/>
    <property type="evidence" value="ECO:0007669"/>
    <property type="project" value="InterPro"/>
</dbReference>
<accession>A0A6A6HIK1</accession>
<feature type="region of interest" description="Disordered" evidence="4">
    <location>
        <begin position="550"/>
        <end position="572"/>
    </location>
</feature>
<evidence type="ECO:0000313" key="9">
    <source>
        <dbReference type="Proteomes" id="UP000800092"/>
    </source>
</evidence>
<dbReference type="InterPro" id="IPR009723">
    <property type="entry name" value="Pop1_N"/>
</dbReference>
<feature type="domain" description="Pop1 N-terminal" evidence="5">
    <location>
        <begin position="105"/>
        <end position="311"/>
    </location>
</feature>
<keyword evidence="9" id="KW-1185">Reference proteome</keyword>
<keyword evidence="3" id="KW-0539">Nucleus</keyword>
<organism evidence="8 9">
    <name type="scientific">Viridothelium virens</name>
    <name type="common">Speckled blister lichen</name>
    <name type="synonym">Trypethelium virens</name>
    <dbReference type="NCBI Taxonomy" id="1048519"/>
    <lineage>
        <taxon>Eukaryota</taxon>
        <taxon>Fungi</taxon>
        <taxon>Dikarya</taxon>
        <taxon>Ascomycota</taxon>
        <taxon>Pezizomycotina</taxon>
        <taxon>Dothideomycetes</taxon>
        <taxon>Dothideomycetes incertae sedis</taxon>
        <taxon>Trypetheliales</taxon>
        <taxon>Trypetheliaceae</taxon>
        <taxon>Viridothelium</taxon>
    </lineage>
</organism>
<evidence type="ECO:0000313" key="8">
    <source>
        <dbReference type="EMBL" id="KAF2237857.1"/>
    </source>
</evidence>